<accession>A0ABV0J1H6</accession>
<dbReference type="EMBL" id="JAMPKM010000001">
    <property type="protein sequence ID" value="MEP0815628.1"/>
    <property type="molecule type" value="Genomic_DNA"/>
</dbReference>
<feature type="compositionally biased region" description="Basic residues" evidence="1">
    <location>
        <begin position="1"/>
        <end position="10"/>
    </location>
</feature>
<keyword evidence="4" id="KW-1185">Reference proteome</keyword>
<dbReference type="RefSeq" id="WP_190431177.1">
    <property type="nucleotide sequence ID" value="NZ_JAMPKM010000001.1"/>
</dbReference>
<evidence type="ECO:0000256" key="1">
    <source>
        <dbReference type="SAM" id="MobiDB-lite"/>
    </source>
</evidence>
<proteinExistence type="predicted"/>
<protein>
    <submittedName>
        <fullName evidence="3">DUF4332 domain-containing protein</fullName>
    </submittedName>
</protein>
<sequence length="159" mass="17760">MRTRDRHRSGSRPQPLRPCSWPIEQLPGLSQEDQTRLQDHGIHTTQQLLQQAATPTQKQHLAAQLQIHIQHVNKWVALADLAKIPNVGCQYCGLLLHAGIASCAQLAQTPLHRLHPQIMRLQVAMMQRPDLCPPVEAVAIWMQQARSLTASSILTTGSK</sequence>
<gene>
    <name evidence="3" type="ORF">NC998_00790</name>
</gene>
<comment type="caution">
    <text evidence="3">The sequence shown here is derived from an EMBL/GenBank/DDBJ whole genome shotgun (WGS) entry which is preliminary data.</text>
</comment>
<dbReference type="InterPro" id="IPR025567">
    <property type="entry name" value="DUF4332"/>
</dbReference>
<evidence type="ECO:0000259" key="2">
    <source>
        <dbReference type="Pfam" id="PF14229"/>
    </source>
</evidence>
<reference evidence="3 4" key="1">
    <citation type="submission" date="2022-04" db="EMBL/GenBank/DDBJ databases">
        <title>Positive selection, recombination, and allopatry shape intraspecific diversity of widespread and dominant cyanobacteria.</title>
        <authorList>
            <person name="Wei J."/>
            <person name="Shu W."/>
            <person name="Hu C."/>
        </authorList>
    </citation>
    <scope>NUCLEOTIDE SEQUENCE [LARGE SCALE GENOMIC DNA]</scope>
    <source>
        <strain evidence="3 4">GB2-A4</strain>
    </source>
</reference>
<evidence type="ECO:0000313" key="4">
    <source>
        <dbReference type="Proteomes" id="UP001464891"/>
    </source>
</evidence>
<name>A0ABV0J1H6_9CYAN</name>
<feature type="domain" description="DUF4332" evidence="2">
    <location>
        <begin position="27"/>
        <end position="148"/>
    </location>
</feature>
<dbReference type="Pfam" id="PF14229">
    <property type="entry name" value="DUF4332"/>
    <property type="match status" value="1"/>
</dbReference>
<organism evidence="3 4">
    <name type="scientific">Trichocoleus desertorum GB2-A4</name>
    <dbReference type="NCBI Taxonomy" id="2933944"/>
    <lineage>
        <taxon>Bacteria</taxon>
        <taxon>Bacillati</taxon>
        <taxon>Cyanobacteriota</taxon>
        <taxon>Cyanophyceae</taxon>
        <taxon>Leptolyngbyales</taxon>
        <taxon>Trichocoleusaceae</taxon>
        <taxon>Trichocoleus</taxon>
    </lineage>
</organism>
<feature type="region of interest" description="Disordered" evidence="1">
    <location>
        <begin position="1"/>
        <end position="21"/>
    </location>
</feature>
<evidence type="ECO:0000313" key="3">
    <source>
        <dbReference type="EMBL" id="MEP0815628.1"/>
    </source>
</evidence>
<dbReference type="Proteomes" id="UP001464891">
    <property type="component" value="Unassembled WGS sequence"/>
</dbReference>